<dbReference type="SUPFAM" id="SSF52172">
    <property type="entry name" value="CheY-like"/>
    <property type="match status" value="1"/>
</dbReference>
<protein>
    <recommendedName>
        <fullName evidence="3">Response regulatory domain-containing protein</fullName>
    </recommendedName>
</protein>
<dbReference type="EMBL" id="CP000581">
    <property type="protein sequence ID" value="ABO93975.1"/>
    <property type="molecule type" value="Genomic_DNA"/>
</dbReference>
<dbReference type="STRING" id="436017.A4RS58"/>
<dbReference type="Proteomes" id="UP000001568">
    <property type="component" value="Chromosome 1"/>
</dbReference>
<evidence type="ECO:0000256" key="1">
    <source>
        <dbReference type="PROSITE-ProRule" id="PRU00169"/>
    </source>
</evidence>
<evidence type="ECO:0000259" key="3">
    <source>
        <dbReference type="PROSITE" id="PS50110"/>
    </source>
</evidence>
<keyword evidence="5" id="KW-1185">Reference proteome</keyword>
<dbReference type="AlphaFoldDB" id="A4RS58"/>
<dbReference type="OrthoDB" id="21225at2759"/>
<dbReference type="Gene3D" id="3.40.50.2300">
    <property type="match status" value="1"/>
</dbReference>
<feature type="compositionally biased region" description="Basic and acidic residues" evidence="2">
    <location>
        <begin position="1"/>
        <end position="10"/>
    </location>
</feature>
<name>A4RS58_OSTLU</name>
<dbReference type="HOGENOM" id="CLU_1613557_0_0_1"/>
<dbReference type="GO" id="GO:0000160">
    <property type="term" value="P:phosphorelay signal transduction system"/>
    <property type="evidence" value="ECO:0007669"/>
    <property type="project" value="InterPro"/>
</dbReference>
<evidence type="ECO:0000313" key="4">
    <source>
        <dbReference type="EMBL" id="ABO93975.1"/>
    </source>
</evidence>
<dbReference type="RefSeq" id="XP_001415683.1">
    <property type="nucleotide sequence ID" value="XM_001415646.1"/>
</dbReference>
<feature type="domain" description="Response regulatory" evidence="3">
    <location>
        <begin position="92"/>
        <end position="165"/>
    </location>
</feature>
<organism evidence="4 5">
    <name type="scientific">Ostreococcus lucimarinus (strain CCE9901)</name>
    <dbReference type="NCBI Taxonomy" id="436017"/>
    <lineage>
        <taxon>Eukaryota</taxon>
        <taxon>Viridiplantae</taxon>
        <taxon>Chlorophyta</taxon>
        <taxon>Mamiellophyceae</taxon>
        <taxon>Mamiellales</taxon>
        <taxon>Bathycoccaceae</taxon>
        <taxon>Ostreococcus</taxon>
    </lineage>
</organism>
<evidence type="ECO:0000256" key="2">
    <source>
        <dbReference type="SAM" id="MobiDB-lite"/>
    </source>
</evidence>
<gene>
    <name evidence="4" type="ORF">OSTLU_14025</name>
</gene>
<feature type="compositionally biased region" description="Basic and acidic residues" evidence="2">
    <location>
        <begin position="58"/>
        <end position="80"/>
    </location>
</feature>
<evidence type="ECO:0000313" key="5">
    <source>
        <dbReference type="Proteomes" id="UP000001568"/>
    </source>
</evidence>
<dbReference type="GeneID" id="4999849"/>
<dbReference type="InterPro" id="IPR011006">
    <property type="entry name" value="CheY-like_superfamily"/>
</dbReference>
<feature type="modified residue" description="4-aspartylphosphate" evidence="1">
    <location>
        <position position="149"/>
    </location>
</feature>
<feature type="region of interest" description="Disordered" evidence="2">
    <location>
        <begin position="1"/>
        <end position="80"/>
    </location>
</feature>
<proteinExistence type="predicted"/>
<dbReference type="InterPro" id="IPR001789">
    <property type="entry name" value="Sig_transdc_resp-reg_receiver"/>
</dbReference>
<reference evidence="4 5" key="1">
    <citation type="journal article" date="2007" name="Proc. Natl. Acad. Sci. U.S.A.">
        <title>The tiny eukaryote Ostreococcus provides genomic insights into the paradox of plankton speciation.</title>
        <authorList>
            <person name="Palenik B."/>
            <person name="Grimwood J."/>
            <person name="Aerts A."/>
            <person name="Rouze P."/>
            <person name="Salamov A."/>
            <person name="Putnam N."/>
            <person name="Dupont C."/>
            <person name="Jorgensen R."/>
            <person name="Derelle E."/>
            <person name="Rombauts S."/>
            <person name="Zhou K."/>
            <person name="Otillar R."/>
            <person name="Merchant S.S."/>
            <person name="Podell S."/>
            <person name="Gaasterland T."/>
            <person name="Napoli C."/>
            <person name="Gendler K."/>
            <person name="Manuell A."/>
            <person name="Tai V."/>
            <person name="Vallon O."/>
            <person name="Piganeau G."/>
            <person name="Jancek S."/>
            <person name="Heijde M."/>
            <person name="Jabbari K."/>
            <person name="Bowler C."/>
            <person name="Lohr M."/>
            <person name="Robbens S."/>
            <person name="Werner G."/>
            <person name="Dubchak I."/>
            <person name="Pazour G.J."/>
            <person name="Ren Q."/>
            <person name="Paulsen I."/>
            <person name="Delwiche C."/>
            <person name="Schmutz J."/>
            <person name="Rokhsar D."/>
            <person name="Van de Peer Y."/>
            <person name="Moreau H."/>
            <person name="Grigoriev I.V."/>
        </authorList>
    </citation>
    <scope>NUCLEOTIDE SEQUENCE [LARGE SCALE GENOMIC DNA]</scope>
    <source>
        <strain evidence="4 5">CCE9901</strain>
    </source>
</reference>
<dbReference type="Gramene" id="ABO93975">
    <property type="protein sequence ID" value="ABO93975"/>
    <property type="gene ID" value="OSTLU_14025"/>
</dbReference>
<keyword evidence="1" id="KW-0597">Phosphoprotein</keyword>
<dbReference type="PROSITE" id="PS50110">
    <property type="entry name" value="RESPONSE_REGULATORY"/>
    <property type="match status" value="1"/>
</dbReference>
<sequence>MAMAMRRVESMPELGEARASASQETARALRSAKNSDESTEDAFAMATSEAAGDDEDARAERDEATKTREATARARGDETTADERCFVDREPTVLIVDDCSMNLRIVSRVLAAIFSDVRVEFAHDGREGIKRYEELRNDVSCDLALIIVDYNMPWCDGVTASKWHD</sequence>
<accession>A4RS58</accession>
<dbReference type="KEGG" id="olu:OSTLU_14025"/>